<name>A0A2B0MPY1_BACCE</name>
<keyword evidence="2" id="KW-0808">Transferase</keyword>
<reference evidence="2 3" key="1">
    <citation type="submission" date="2017-09" db="EMBL/GenBank/DDBJ databases">
        <title>Large-scale bioinformatics analysis of Bacillus genomes uncovers conserved roles of natural products in bacterial physiology.</title>
        <authorList>
            <consortium name="Agbiome Team Llc"/>
            <person name="Bleich R.M."/>
            <person name="Grubbs K.J."/>
            <person name="Santa Maria K.C."/>
            <person name="Allen S.E."/>
            <person name="Farag S."/>
            <person name="Shank E.A."/>
            <person name="Bowers A."/>
        </authorList>
    </citation>
    <scope>NUCLEOTIDE SEQUENCE [LARGE SCALE GENOMIC DNA]</scope>
    <source>
        <strain evidence="2 3">AFS083043</strain>
    </source>
</reference>
<accession>A0A2B0MPY1</accession>
<protein>
    <submittedName>
        <fullName evidence="2">GNAT family N-acetyltransferase</fullName>
    </submittedName>
</protein>
<dbReference type="CDD" id="cd04301">
    <property type="entry name" value="NAT_SF"/>
    <property type="match status" value="1"/>
</dbReference>
<comment type="caution">
    <text evidence="2">The sequence shown here is derived from an EMBL/GenBank/DDBJ whole genome shotgun (WGS) entry which is preliminary data.</text>
</comment>
<dbReference type="Pfam" id="PF00583">
    <property type="entry name" value="Acetyltransf_1"/>
    <property type="match status" value="1"/>
</dbReference>
<gene>
    <name evidence="2" type="ORF">COI93_05395</name>
</gene>
<dbReference type="Proteomes" id="UP000242656">
    <property type="component" value="Unassembled WGS sequence"/>
</dbReference>
<dbReference type="InterPro" id="IPR052829">
    <property type="entry name" value="N-acetyltransferase_domain"/>
</dbReference>
<dbReference type="AlphaFoldDB" id="A0A2B0MPY1"/>
<proteinExistence type="predicted"/>
<dbReference type="GO" id="GO:0016747">
    <property type="term" value="F:acyltransferase activity, transferring groups other than amino-acyl groups"/>
    <property type="evidence" value="ECO:0007669"/>
    <property type="project" value="InterPro"/>
</dbReference>
<dbReference type="PANTHER" id="PTHR43259">
    <property type="entry name" value="SPT10P"/>
    <property type="match status" value="1"/>
</dbReference>
<dbReference type="SUPFAM" id="SSF55729">
    <property type="entry name" value="Acyl-CoA N-acyltransferases (Nat)"/>
    <property type="match status" value="1"/>
</dbReference>
<evidence type="ECO:0000313" key="3">
    <source>
        <dbReference type="Proteomes" id="UP000242656"/>
    </source>
</evidence>
<organism evidence="2 3">
    <name type="scientific">Bacillus cereus</name>
    <dbReference type="NCBI Taxonomy" id="1396"/>
    <lineage>
        <taxon>Bacteria</taxon>
        <taxon>Bacillati</taxon>
        <taxon>Bacillota</taxon>
        <taxon>Bacilli</taxon>
        <taxon>Bacillales</taxon>
        <taxon>Bacillaceae</taxon>
        <taxon>Bacillus</taxon>
        <taxon>Bacillus cereus group</taxon>
    </lineage>
</organism>
<dbReference type="PANTHER" id="PTHR43259:SF1">
    <property type="entry name" value="N-ACETYLTRANSFERASE DOMAIN-CONTAINING PROTEIN"/>
    <property type="match status" value="1"/>
</dbReference>
<evidence type="ECO:0000313" key="2">
    <source>
        <dbReference type="EMBL" id="PFK46227.1"/>
    </source>
</evidence>
<dbReference type="EMBL" id="NUWN01000021">
    <property type="protein sequence ID" value="PFK46227.1"/>
    <property type="molecule type" value="Genomic_DNA"/>
</dbReference>
<dbReference type="Gene3D" id="3.40.630.30">
    <property type="match status" value="1"/>
</dbReference>
<feature type="domain" description="N-acetyltransferase" evidence="1">
    <location>
        <begin position="2"/>
        <end position="154"/>
    </location>
</feature>
<dbReference type="InterPro" id="IPR016181">
    <property type="entry name" value="Acyl_CoA_acyltransferase"/>
</dbReference>
<dbReference type="RefSeq" id="WP_098489973.1">
    <property type="nucleotide sequence ID" value="NZ_NUWN01000021.1"/>
</dbReference>
<dbReference type="PROSITE" id="PS51186">
    <property type="entry name" value="GNAT"/>
    <property type="match status" value="1"/>
</dbReference>
<sequence>MITLRPMNKEEFQLYISGAIENYAKNKVTSGNWGEDEAINLSKKEFSRLLPKDEKSELNYLYSIFQDQQLVGMIWIAKTSTTNPDQGYIFDFIIYEPHQGQGYGKQAMKEIERIAKELGMNKIALHVFGHNKVARRLYEQLGYEITNINMVKVI</sequence>
<dbReference type="InterPro" id="IPR000182">
    <property type="entry name" value="GNAT_dom"/>
</dbReference>
<evidence type="ECO:0000259" key="1">
    <source>
        <dbReference type="PROSITE" id="PS51186"/>
    </source>
</evidence>